<feature type="compositionally biased region" description="Polar residues" evidence="1">
    <location>
        <begin position="93"/>
        <end position="102"/>
    </location>
</feature>
<comment type="caution">
    <text evidence="2">The sequence shown here is derived from an EMBL/GenBank/DDBJ whole genome shotgun (WGS) entry which is preliminary data.</text>
</comment>
<feature type="region of interest" description="Disordered" evidence="1">
    <location>
        <begin position="57"/>
        <end position="121"/>
    </location>
</feature>
<feature type="compositionally biased region" description="Low complexity" evidence="1">
    <location>
        <begin position="57"/>
        <end position="81"/>
    </location>
</feature>
<name>A0A6G1EKS2_9ORYZ</name>
<evidence type="ECO:0000313" key="2">
    <source>
        <dbReference type="EMBL" id="KAF0925186.1"/>
    </source>
</evidence>
<dbReference type="Proteomes" id="UP000479710">
    <property type="component" value="Unassembled WGS sequence"/>
</dbReference>
<proteinExistence type="predicted"/>
<keyword evidence="3" id="KW-1185">Reference proteome</keyword>
<accession>A0A6G1EKS2</accession>
<sequence>MPPCPCQLSRTFTTVDLLGLGPPRQATTAIAQELVTKSPTSLLPPRQAVLSTIFTALPPAADPSPSSSTPSSVSHLSPSLSHRSRRPRAVPAFSTSSPSLASANLMEKEHSGRGAQARACG</sequence>
<organism evidence="2 3">
    <name type="scientific">Oryza meyeriana var. granulata</name>
    <dbReference type="NCBI Taxonomy" id="110450"/>
    <lineage>
        <taxon>Eukaryota</taxon>
        <taxon>Viridiplantae</taxon>
        <taxon>Streptophyta</taxon>
        <taxon>Embryophyta</taxon>
        <taxon>Tracheophyta</taxon>
        <taxon>Spermatophyta</taxon>
        <taxon>Magnoliopsida</taxon>
        <taxon>Liliopsida</taxon>
        <taxon>Poales</taxon>
        <taxon>Poaceae</taxon>
        <taxon>BOP clade</taxon>
        <taxon>Oryzoideae</taxon>
        <taxon>Oryzeae</taxon>
        <taxon>Oryzinae</taxon>
        <taxon>Oryza</taxon>
        <taxon>Oryza meyeriana</taxon>
    </lineage>
</organism>
<dbReference type="EMBL" id="SPHZ02000003">
    <property type="protein sequence ID" value="KAF0925186.1"/>
    <property type="molecule type" value="Genomic_DNA"/>
</dbReference>
<dbReference type="AlphaFoldDB" id="A0A6G1EKS2"/>
<evidence type="ECO:0000313" key="3">
    <source>
        <dbReference type="Proteomes" id="UP000479710"/>
    </source>
</evidence>
<gene>
    <name evidence="2" type="ORF">E2562_015602</name>
</gene>
<reference evidence="2 3" key="1">
    <citation type="submission" date="2019-11" db="EMBL/GenBank/DDBJ databases">
        <title>Whole genome sequence of Oryza granulata.</title>
        <authorList>
            <person name="Li W."/>
        </authorList>
    </citation>
    <scope>NUCLEOTIDE SEQUENCE [LARGE SCALE GENOMIC DNA]</scope>
    <source>
        <strain evidence="3">cv. Menghai</strain>
        <tissue evidence="2">Leaf</tissue>
    </source>
</reference>
<evidence type="ECO:0000256" key="1">
    <source>
        <dbReference type="SAM" id="MobiDB-lite"/>
    </source>
</evidence>
<protein>
    <submittedName>
        <fullName evidence="2">Uncharacterized protein</fullName>
    </submittedName>
</protein>